<reference evidence="1 2" key="1">
    <citation type="journal article" date="2016" name="Nat. Commun.">
        <title>Ectomycorrhizal ecology is imprinted in the genome of the dominant symbiotic fungus Cenococcum geophilum.</title>
        <authorList>
            <consortium name="DOE Joint Genome Institute"/>
            <person name="Peter M."/>
            <person name="Kohler A."/>
            <person name="Ohm R.A."/>
            <person name="Kuo A."/>
            <person name="Krutzmann J."/>
            <person name="Morin E."/>
            <person name="Arend M."/>
            <person name="Barry K.W."/>
            <person name="Binder M."/>
            <person name="Choi C."/>
            <person name="Clum A."/>
            <person name="Copeland A."/>
            <person name="Grisel N."/>
            <person name="Haridas S."/>
            <person name="Kipfer T."/>
            <person name="LaButti K."/>
            <person name="Lindquist E."/>
            <person name="Lipzen A."/>
            <person name="Maire R."/>
            <person name="Meier B."/>
            <person name="Mihaltcheva S."/>
            <person name="Molinier V."/>
            <person name="Murat C."/>
            <person name="Poggeler S."/>
            <person name="Quandt C.A."/>
            <person name="Sperisen C."/>
            <person name="Tritt A."/>
            <person name="Tisserant E."/>
            <person name="Crous P.W."/>
            <person name="Henrissat B."/>
            <person name="Nehls U."/>
            <person name="Egli S."/>
            <person name="Spatafora J.W."/>
            <person name="Grigoriev I.V."/>
            <person name="Martin F.M."/>
        </authorList>
    </citation>
    <scope>NUCLEOTIDE SEQUENCE [LARGE SCALE GENOMIC DNA]</scope>
    <source>
        <strain evidence="1 2">CBS 459.81</strain>
    </source>
</reference>
<dbReference type="Proteomes" id="UP000250266">
    <property type="component" value="Unassembled WGS sequence"/>
</dbReference>
<evidence type="ECO:0000313" key="2">
    <source>
        <dbReference type="Proteomes" id="UP000250266"/>
    </source>
</evidence>
<dbReference type="AlphaFoldDB" id="A0A8E2JJB3"/>
<evidence type="ECO:0000313" key="1">
    <source>
        <dbReference type="EMBL" id="OCK84437.1"/>
    </source>
</evidence>
<organism evidence="1 2">
    <name type="scientific">Lepidopterella palustris CBS 459.81</name>
    <dbReference type="NCBI Taxonomy" id="1314670"/>
    <lineage>
        <taxon>Eukaryota</taxon>
        <taxon>Fungi</taxon>
        <taxon>Dikarya</taxon>
        <taxon>Ascomycota</taxon>
        <taxon>Pezizomycotina</taxon>
        <taxon>Dothideomycetes</taxon>
        <taxon>Pleosporomycetidae</taxon>
        <taxon>Mytilinidiales</taxon>
        <taxon>Argynnaceae</taxon>
        <taxon>Lepidopterella</taxon>
    </lineage>
</organism>
<sequence>MPELFDILLSDIDEKVLYDEISTRLGSAYLLETPHLRSPHTTVNVHFLYDSGSPHTFLLQEACDKLFGTNPVPPQFFVKINDELVLMNPLNADSHFEHVNLLDADFCGLLKDHY</sequence>
<protein>
    <submittedName>
        <fullName evidence="1">Uncharacterized protein</fullName>
    </submittedName>
</protein>
<gene>
    <name evidence="1" type="ORF">K432DRAFT_422569</name>
</gene>
<keyword evidence="2" id="KW-1185">Reference proteome</keyword>
<accession>A0A8E2JJB3</accession>
<dbReference type="OrthoDB" id="5350537at2759"/>
<dbReference type="EMBL" id="KV744837">
    <property type="protein sequence ID" value="OCK84437.1"/>
    <property type="molecule type" value="Genomic_DNA"/>
</dbReference>
<name>A0A8E2JJB3_9PEZI</name>
<proteinExistence type="predicted"/>